<dbReference type="EMBL" id="CP159218">
    <property type="protein sequence ID" value="XCG62341.1"/>
    <property type="molecule type" value="Genomic_DNA"/>
</dbReference>
<dbReference type="RefSeq" id="WP_353647956.1">
    <property type="nucleotide sequence ID" value="NZ_CP159218.1"/>
</dbReference>
<protein>
    <submittedName>
        <fullName evidence="1">Uncharacterized protein</fullName>
    </submittedName>
</protein>
<name>A0AAU8DLW3_9ACTN</name>
<proteinExistence type="predicted"/>
<sequence>MTAPFAPRVRTILTTIEATGAELPASLTAAAELHTRVTTAAGQLRGQGSEMPTTVLAALDAGRNPFEDPAVQHAAVAYQFAQINGADQVEALAVERFTEALQQHATEVVAALQVVVDTAAAAITLAAKTLGGTDPADPNAVLRLGGKAAEAWGRHQSAATQLDAVNTARGVMAQALRWSEPRRNVLALRWAALTAAQIEDHGTAEPQALVRAGITLALADGAEVQRRLRAIDAEHQVLRAAEEQRGRNQYRAFPVSI</sequence>
<dbReference type="AlphaFoldDB" id="A0AAU8DLW3"/>
<evidence type="ECO:0000313" key="1">
    <source>
        <dbReference type="EMBL" id="XCG62341.1"/>
    </source>
</evidence>
<gene>
    <name evidence="1" type="ORF">ABLG96_13870</name>
</gene>
<reference evidence="1" key="1">
    <citation type="submission" date="2024-05" db="EMBL/GenBank/DDBJ databases">
        <authorList>
            <person name="Cai S.Y."/>
            <person name="Jin L.M."/>
            <person name="Li H.R."/>
        </authorList>
    </citation>
    <scope>NUCLEOTIDE SEQUENCE</scope>
    <source>
        <strain evidence="1">A5-74</strain>
    </source>
</reference>
<organism evidence="1">
    <name type="scientific">Nakamurella sp. A5-74</name>
    <dbReference type="NCBI Taxonomy" id="3158264"/>
    <lineage>
        <taxon>Bacteria</taxon>
        <taxon>Bacillati</taxon>
        <taxon>Actinomycetota</taxon>
        <taxon>Actinomycetes</taxon>
        <taxon>Nakamurellales</taxon>
        <taxon>Nakamurellaceae</taxon>
        <taxon>Nakamurella</taxon>
    </lineage>
</organism>
<accession>A0AAU8DLW3</accession>